<gene>
    <name evidence="9" type="ORF">DK419_20170</name>
</gene>
<comment type="subunit">
    <text evidence="4">Homodimer.</text>
</comment>
<dbReference type="SUPFAM" id="SSF109604">
    <property type="entry name" value="HD-domain/PDEase-like"/>
    <property type="match status" value="1"/>
</dbReference>
<dbReference type="Gene3D" id="1.10.3210.10">
    <property type="entry name" value="Hypothetical protein af1432"/>
    <property type="match status" value="1"/>
</dbReference>
<evidence type="ECO:0000256" key="1">
    <source>
        <dbReference type="ARBA" id="ARBA00001638"/>
    </source>
</evidence>
<dbReference type="GO" id="GO:0002953">
    <property type="term" value="F:5'-deoxynucleotidase activity"/>
    <property type="evidence" value="ECO:0007669"/>
    <property type="project" value="UniProtKB-EC"/>
</dbReference>
<dbReference type="GO" id="GO:0005737">
    <property type="term" value="C:cytoplasm"/>
    <property type="evidence" value="ECO:0007669"/>
    <property type="project" value="TreeGrafter"/>
</dbReference>
<evidence type="ECO:0000256" key="4">
    <source>
        <dbReference type="ARBA" id="ARBA00011738"/>
    </source>
</evidence>
<evidence type="ECO:0000256" key="6">
    <source>
        <dbReference type="ARBA" id="ARBA00022723"/>
    </source>
</evidence>
<name>A0A2U8WSE7_9HYPH</name>
<dbReference type="OrthoDB" id="9796032at2"/>
<dbReference type="EC" id="3.1.3.89" evidence="5"/>
<dbReference type="GO" id="GO:0046872">
    <property type="term" value="F:metal ion binding"/>
    <property type="evidence" value="ECO:0007669"/>
    <property type="project" value="UniProtKB-KW"/>
</dbReference>
<dbReference type="InterPro" id="IPR003607">
    <property type="entry name" value="HD/PDEase_dom"/>
</dbReference>
<dbReference type="RefSeq" id="WP_109960670.1">
    <property type="nucleotide sequence ID" value="NZ_CP029553.1"/>
</dbReference>
<keyword evidence="10" id="KW-1185">Reference proteome</keyword>
<dbReference type="Proteomes" id="UP000245444">
    <property type="component" value="Chromosome"/>
</dbReference>
<dbReference type="AlphaFoldDB" id="A0A2U8WSE7"/>
<reference evidence="9 10" key="1">
    <citation type="submission" date="2018-05" db="EMBL/GenBank/DDBJ databases">
        <title>Complete Genome Sequence of Methylobacterium sp. 17Sr1-28.</title>
        <authorList>
            <person name="Srinivasan S."/>
        </authorList>
    </citation>
    <scope>NUCLEOTIDE SEQUENCE [LARGE SCALE GENOMIC DNA]</scope>
    <source>
        <strain evidence="9 10">17Sr1-28</strain>
    </source>
</reference>
<sequence>MTPDDLAGTLDFLRRAEALKSTLRSGHAASGRRESTAEHTWRLCLMVMVLAEGVEGIDVTRLLKMCLVHDLGEAVGGDIPATDPRAADKAAQERRDLLALTAPLPPARRDEILALWEEYEAGTSPEAVLAKGFDKLETILQHNQGLNPPGFDHGFNLAYGAGHTARHPLTAAVRAVLDADTRALMALQVNEGPDPGGASVERAVRDSG</sequence>
<protein>
    <recommendedName>
        <fullName evidence="5">5'-deoxynucleotidase</fullName>
        <ecNumber evidence="5">3.1.3.89</ecNumber>
    </recommendedName>
</protein>
<proteinExistence type="predicted"/>
<evidence type="ECO:0000259" key="8">
    <source>
        <dbReference type="SMART" id="SM00471"/>
    </source>
</evidence>
<evidence type="ECO:0000256" key="5">
    <source>
        <dbReference type="ARBA" id="ARBA00012964"/>
    </source>
</evidence>
<evidence type="ECO:0000313" key="10">
    <source>
        <dbReference type="Proteomes" id="UP000245444"/>
    </source>
</evidence>
<dbReference type="SMART" id="SM00471">
    <property type="entry name" value="HDc"/>
    <property type="match status" value="1"/>
</dbReference>
<keyword evidence="6" id="KW-0479">Metal-binding</keyword>
<comment type="cofactor">
    <cofactor evidence="2">
        <name>Mn(2+)</name>
        <dbReference type="ChEBI" id="CHEBI:29035"/>
    </cofactor>
</comment>
<evidence type="ECO:0000256" key="2">
    <source>
        <dbReference type="ARBA" id="ARBA00001936"/>
    </source>
</evidence>
<dbReference type="KEGG" id="mtea:DK419_20170"/>
<evidence type="ECO:0000313" key="9">
    <source>
        <dbReference type="EMBL" id="AWN48381.1"/>
    </source>
</evidence>
<evidence type="ECO:0000256" key="3">
    <source>
        <dbReference type="ARBA" id="ARBA00001941"/>
    </source>
</evidence>
<dbReference type="InterPro" id="IPR006674">
    <property type="entry name" value="HD_domain"/>
</dbReference>
<dbReference type="PANTHER" id="PTHR11845:SF13">
    <property type="entry name" value="5'-DEOXYNUCLEOTIDASE HDDC2"/>
    <property type="match status" value="1"/>
</dbReference>
<comment type="cofactor">
    <cofactor evidence="3">
        <name>Co(2+)</name>
        <dbReference type="ChEBI" id="CHEBI:48828"/>
    </cofactor>
</comment>
<dbReference type="Pfam" id="PF13023">
    <property type="entry name" value="HD_3"/>
    <property type="match status" value="1"/>
</dbReference>
<evidence type="ECO:0000256" key="7">
    <source>
        <dbReference type="ARBA" id="ARBA00022801"/>
    </source>
</evidence>
<comment type="catalytic activity">
    <reaction evidence="1">
        <text>a 2'-deoxyribonucleoside 5'-phosphate + H2O = a 2'-deoxyribonucleoside + phosphate</text>
        <dbReference type="Rhea" id="RHEA:36167"/>
        <dbReference type="ChEBI" id="CHEBI:15377"/>
        <dbReference type="ChEBI" id="CHEBI:18274"/>
        <dbReference type="ChEBI" id="CHEBI:43474"/>
        <dbReference type="ChEBI" id="CHEBI:65317"/>
        <dbReference type="EC" id="3.1.3.89"/>
    </reaction>
</comment>
<dbReference type="InterPro" id="IPR039356">
    <property type="entry name" value="YfbR/HDDC2"/>
</dbReference>
<feature type="domain" description="HD/PDEase" evidence="8">
    <location>
        <begin position="32"/>
        <end position="148"/>
    </location>
</feature>
<organism evidence="9 10">
    <name type="scientific">Methylobacterium terrae</name>
    <dbReference type="NCBI Taxonomy" id="2202827"/>
    <lineage>
        <taxon>Bacteria</taxon>
        <taxon>Pseudomonadati</taxon>
        <taxon>Pseudomonadota</taxon>
        <taxon>Alphaproteobacteria</taxon>
        <taxon>Hyphomicrobiales</taxon>
        <taxon>Methylobacteriaceae</taxon>
        <taxon>Methylobacterium</taxon>
    </lineage>
</organism>
<accession>A0A2U8WSE7</accession>
<dbReference type="PANTHER" id="PTHR11845">
    <property type="entry name" value="5'-DEOXYNUCLEOTIDASE HDDC2"/>
    <property type="match status" value="1"/>
</dbReference>
<keyword evidence="7 9" id="KW-0378">Hydrolase</keyword>
<dbReference type="EMBL" id="CP029553">
    <property type="protein sequence ID" value="AWN48381.1"/>
    <property type="molecule type" value="Genomic_DNA"/>
</dbReference>